<gene>
    <name evidence="4" type="ORF">BHW43_04675</name>
</gene>
<dbReference type="InterPro" id="IPR005546">
    <property type="entry name" value="Autotransporte_beta"/>
</dbReference>
<dbReference type="SMART" id="SM00869">
    <property type="entry name" value="Autotransporter"/>
    <property type="match status" value="1"/>
</dbReference>
<evidence type="ECO:0000313" key="4">
    <source>
        <dbReference type="EMBL" id="OLA37922.1"/>
    </source>
</evidence>
<evidence type="ECO:0000256" key="1">
    <source>
        <dbReference type="SAM" id="MobiDB-lite"/>
    </source>
</evidence>
<feature type="compositionally biased region" description="Low complexity" evidence="1">
    <location>
        <begin position="1444"/>
        <end position="1459"/>
    </location>
</feature>
<dbReference type="InterPro" id="IPR036709">
    <property type="entry name" value="Autotransporte_beta_dom_sf"/>
</dbReference>
<feature type="chain" id="PRO_5013339100" description="Autotransporter domain-containing protein" evidence="2">
    <location>
        <begin position="32"/>
        <end position="2264"/>
    </location>
</feature>
<dbReference type="Pfam" id="PF03797">
    <property type="entry name" value="Autotransporter"/>
    <property type="match status" value="1"/>
</dbReference>
<dbReference type="Gene3D" id="2.40.128.130">
    <property type="entry name" value="Autotransporter beta-domain"/>
    <property type="match status" value="1"/>
</dbReference>
<organism evidence="4 5">
    <name type="scientific">Phascolarctobacterium succinatutens</name>
    <dbReference type="NCBI Taxonomy" id="626940"/>
    <lineage>
        <taxon>Bacteria</taxon>
        <taxon>Bacillati</taxon>
        <taxon>Bacillota</taxon>
        <taxon>Negativicutes</taxon>
        <taxon>Acidaminococcales</taxon>
        <taxon>Acidaminococcaceae</taxon>
        <taxon>Phascolarctobacterium</taxon>
    </lineage>
</organism>
<accession>A0A1Q6R6B5</accession>
<keyword evidence="2" id="KW-0732">Signal</keyword>
<comment type="caution">
    <text evidence="4">The sequence shown here is derived from an EMBL/GenBank/DDBJ whole genome shotgun (WGS) entry which is preliminary data.</text>
</comment>
<evidence type="ECO:0000259" key="3">
    <source>
        <dbReference type="PROSITE" id="PS51208"/>
    </source>
</evidence>
<name>A0A1Q6R6B5_9FIRM</name>
<dbReference type="Proteomes" id="UP000186777">
    <property type="component" value="Unassembled WGS sequence"/>
</dbReference>
<evidence type="ECO:0000256" key="2">
    <source>
        <dbReference type="SAM" id="SignalP"/>
    </source>
</evidence>
<sequence>MKKIKGRKFSKRLAGAITLALLAAQAGSALAADTYNKQIIESNYAGSVLRTYWQNEGISDGKHNYTFKDDATLSVNLTNQEDLSYQQWLWNVSAIGVSGYNDTNIDMQGHKLSIDMSGDKYDSVNLNIRPILVNSNTLTMKNVNGIDIYVHDSKKAYTTAIQVSGDASRGAYQDGEGNSVLKIENDNDPNHAVKIRTDENVYFSQGVFVNSNSGTAKLDIKGLVDIDLRKNLYKPTGILAFGDSKSGDYAETSIGGGKIIVADSGNAVYSYDSYITINSALDDSKEIIAKDVKNDVEINGRIRSAGANGIVAIALNTDKSSWTGSVVQATEGSTAGSVQLILSDKAKWNATGATAITRFAGGSSYDDAGSIFQKAQAGDLNIANYSGYTNVFYEHSNSGTAADDYTAGDVIIKNANKGSGISMITDSSNITMSDEAQVKDVLNTLASKLTYSAYVDGEHNLRGIVKIADGLLTSSAELKTGSIAFSETDGKGSYGGDVSDVVNPKTDFTTTITGTDADTEYSENDIVQKDGTYKFAEETTITPAANVQAINVSKDTVIDASGRTLQITTKDATNQINAVEAASGKKLELTAKKVSIDVTGSSRTEGVHLYNSSTTVNGDLDITSKGIGYALGSYIYGDSTLTVNGDLSINVDGDNSGWGYYGASGLYVAGQLNTANSIGGQAIVNGDVDISGKGNGIFANIGNALVTINGGGTIDVDSSVNNYAAIRAENSTVNMNVKLDDNGKAIEGAGNDVTINGNIAVSTGAVNPIDIKGTLSRINLALDTKYSTLNGVVINGFPVDGKTTGGVTFTGENNLWLQNGAVWTNEKNGVVDSKFSGSYVNNFVGGSTAESAGNIFQKDSNNITFANYSGNTNIYYTHNNSGTEAKDYEAGDTIIKGAAKGSSINLITDNSNITMNKDKETNAVLDALAGKLYYNAYADGERNLSGTVTIADGLTTSSATLKSGDITFTNEKGQGSYVVPEKAAYEFVTTLTGTESNDQEYIDLNLRQEDGSYKFDKDVTIDIGANKANKAIKADDDLVVDAKDKVINIVGNQVATYGTLYGVLSQMVNTTINAKEINIDITTKNGDVHCLEAQNIKYADKQSKLTVNSDVNIKNAQGAFAVYAIYSRGNSALEINGDVTMKNEEGGYGLVPTQSYSSPRALYATGTTYGPAYITVNGDTDIVVDGNGAGAENYGSEVNLNGAVKIKTNPGRSNKYAVSAGGGTVNVNNGEQAKDIQIDGNIGLLKSDLGASIININMNTADSYLNGVIYDEATNEKSELNFTLQNGAVWTNKLYNTNSNFAGSTVRKIVGGSSATSAGNIFQNDTNKINITNYSGNTNIFYAHENKGTSADDYIAGDTIIGNAAVGSNVSLITDNTNINTVRLNEVNQVMNALAGKLTYSAYVDGERNLNGKVIIADGLLTSSMTLNTGDITFNTETGKGSYEAPATEPTTEFTTPVTGNRETDWEYDDAGVIKEDNVYKFDKDSSITVSGGTAADLNSVSTIDAVAKTLVIDNTSTGGTNIGLNKTEDGRSSVVAKKLKISVVNESGRAEGIHLASSNSNGRPELVIDGDVELNTEGTDNTIGAYVMGNSKLTVNGDLKAHIDGHNGGYSYYGSEILYATSNMGANSMGSELTVDGNVDLSGVGNGIFANAGGSVITVTGGGKIDVDSSTNPYAAIRAEDGTVNMNVVSDDNGKAIASGKENVNIKGNIAATTGAVNRVDKNGTLTQINLGLATKESSLTGAVYNAFPEEGTTSGDLTFTGEVNMWLQNGATWNNQVQGQIGSSSGGKSFEGSIVSNLVGGDSADKAGNIFQSDANKLTIRKYSGFTNLYYAHDNAGASAEDYKAGDTVIQSASSGSGVNLITGNNGIDLTSKSEVEEALSALARKLTYSGYAAGEKNLTGKVGIADGLTTSSAMRKLGDMSFASTDGKGSYVAGSVSNVDGNDFQKPIIKGDYENAILKGVRSAMMTSALDWRDNAANLNGRSLALREAAEAGAWVQTYGGKMKYDNDALDFTHQYWAGQAGFDKAIANGWNLGAAIDYRDGSASYLNGDKGDTKLYSLGVYASKNVGNNAYVDLMAKAGKVKNEFTVYNDFRNTPVEVKADGEYSATGYSVSVQYGQRFGNTKKGYLEPQLQLTYAHLGSDSFAADSKAGKLFVNQEAFDSLVGRIGVQTGIENERGGFYAKLSLAHEFSGDAGATYISTEKGAEAKHTSYDLGGTWSELTVGGSYNLSKCSNFYADVTRSLTGDYQHQWKLNAGINFSF</sequence>
<feature type="region of interest" description="Disordered" evidence="1">
    <location>
        <begin position="1438"/>
        <end position="1462"/>
    </location>
</feature>
<dbReference type="STRING" id="626940.BHW43_04675"/>
<protein>
    <recommendedName>
        <fullName evidence="3">Autotransporter domain-containing protein</fullName>
    </recommendedName>
</protein>
<dbReference type="EMBL" id="MNTG01000026">
    <property type="protein sequence ID" value="OLA37922.1"/>
    <property type="molecule type" value="Genomic_DNA"/>
</dbReference>
<reference evidence="4 5" key="1">
    <citation type="journal article" date="2016" name="Nat. Biotechnol.">
        <title>Measurement of bacterial replication rates in microbial communities.</title>
        <authorList>
            <person name="Brown C.T."/>
            <person name="Olm M.R."/>
            <person name="Thomas B.C."/>
            <person name="Banfield J.F."/>
        </authorList>
    </citation>
    <scope>NUCLEOTIDE SEQUENCE [LARGE SCALE GENOMIC DNA]</scope>
    <source>
        <strain evidence="4">46_33</strain>
    </source>
</reference>
<feature type="signal peptide" evidence="2">
    <location>
        <begin position="1"/>
        <end position="31"/>
    </location>
</feature>
<dbReference type="PROSITE" id="PS51208">
    <property type="entry name" value="AUTOTRANSPORTER"/>
    <property type="match status" value="1"/>
</dbReference>
<dbReference type="SUPFAM" id="SSF103515">
    <property type="entry name" value="Autotransporter"/>
    <property type="match status" value="1"/>
</dbReference>
<proteinExistence type="predicted"/>
<feature type="domain" description="Autotransporter" evidence="3">
    <location>
        <begin position="1990"/>
        <end position="2264"/>
    </location>
</feature>
<evidence type="ECO:0000313" key="5">
    <source>
        <dbReference type="Proteomes" id="UP000186777"/>
    </source>
</evidence>
<dbReference type="RefSeq" id="WP_303679687.1">
    <property type="nucleotide sequence ID" value="NZ_MNTG01000026.1"/>
</dbReference>